<dbReference type="Pfam" id="PF12833">
    <property type="entry name" value="HTH_18"/>
    <property type="match status" value="1"/>
</dbReference>
<dbReference type="InterPro" id="IPR032687">
    <property type="entry name" value="AraC-type_N"/>
</dbReference>
<dbReference type="Pfam" id="PF12625">
    <property type="entry name" value="Arabinose_bd"/>
    <property type="match status" value="1"/>
</dbReference>
<dbReference type="InterPro" id="IPR018060">
    <property type="entry name" value="HTH_AraC"/>
</dbReference>
<feature type="domain" description="HTH araC/xylS-type" evidence="4">
    <location>
        <begin position="225"/>
        <end position="323"/>
    </location>
</feature>
<proteinExistence type="predicted"/>
<keyword evidence="6" id="KW-1185">Reference proteome</keyword>
<dbReference type="KEGG" id="spap:H3Z74_03000"/>
<keyword evidence="1" id="KW-0805">Transcription regulation</keyword>
<dbReference type="SUPFAM" id="SSF46689">
    <property type="entry name" value="Homeodomain-like"/>
    <property type="match status" value="1"/>
</dbReference>
<dbReference type="PANTHER" id="PTHR47894">
    <property type="entry name" value="HTH-TYPE TRANSCRIPTIONAL REGULATOR GADX"/>
    <property type="match status" value="1"/>
</dbReference>
<dbReference type="Proteomes" id="UP000516148">
    <property type="component" value="Chromosome"/>
</dbReference>
<dbReference type="GO" id="GO:0005829">
    <property type="term" value="C:cytosol"/>
    <property type="evidence" value="ECO:0007669"/>
    <property type="project" value="TreeGrafter"/>
</dbReference>
<dbReference type="GO" id="GO:0000976">
    <property type="term" value="F:transcription cis-regulatory region binding"/>
    <property type="evidence" value="ECO:0007669"/>
    <property type="project" value="TreeGrafter"/>
</dbReference>
<dbReference type="EMBL" id="CP061038">
    <property type="protein sequence ID" value="QNQ11836.1"/>
    <property type="molecule type" value="Genomic_DNA"/>
</dbReference>
<sequence>MQFAVSRGADRQQLCGLSGIDPGDLSDPDNRVPLARYIALMQAAKQLCNAPALALDLGAEKDFKEISVVGLICYAAPTMGEAFAELSRYARLAAEVDLTGGGKRFELSWIDGELWMVDRRTDPNSFPEMTESTWSRFICETARHFPDAPFAKEVHVTHPAPDYRADYDRVLKAPVTFDSDRNAIMIDPSWLSIELHQPNRYVFGVLSEHADKLLKDLETTRTMRGRVESLLIPILHLGDVGMDDIAKQIGLSRQSLYRRLKEEEVSYEALVDDLRHRMALHYLRGRKTSVNETAYLVGFSDPSSFSRAFKRWTGLSPRGWVSA</sequence>
<dbReference type="PROSITE" id="PS01124">
    <property type="entry name" value="HTH_ARAC_FAMILY_2"/>
    <property type="match status" value="1"/>
</dbReference>
<protein>
    <submittedName>
        <fullName evidence="5">AraC family transcriptional regulator</fullName>
    </submittedName>
</protein>
<keyword evidence="2" id="KW-0238">DNA-binding</keyword>
<keyword evidence="3" id="KW-0804">Transcription</keyword>
<dbReference type="InterPro" id="IPR009057">
    <property type="entry name" value="Homeodomain-like_sf"/>
</dbReference>
<evidence type="ECO:0000313" key="6">
    <source>
        <dbReference type="Proteomes" id="UP000516148"/>
    </source>
</evidence>
<evidence type="ECO:0000256" key="2">
    <source>
        <dbReference type="ARBA" id="ARBA00023125"/>
    </source>
</evidence>
<name>A0A7H0LQ83_9SPHN</name>
<evidence type="ECO:0000313" key="5">
    <source>
        <dbReference type="EMBL" id="QNQ11836.1"/>
    </source>
</evidence>
<dbReference type="AlphaFoldDB" id="A0A7H0LQ83"/>
<gene>
    <name evidence="5" type="ORF">H3Z74_03000</name>
</gene>
<evidence type="ECO:0000256" key="3">
    <source>
        <dbReference type="ARBA" id="ARBA00023163"/>
    </source>
</evidence>
<dbReference type="GO" id="GO:0003700">
    <property type="term" value="F:DNA-binding transcription factor activity"/>
    <property type="evidence" value="ECO:0007669"/>
    <property type="project" value="InterPro"/>
</dbReference>
<organism evidence="5 6">
    <name type="scientific">Sphingomonas alpina</name>
    <dbReference type="NCBI Taxonomy" id="653931"/>
    <lineage>
        <taxon>Bacteria</taxon>
        <taxon>Pseudomonadati</taxon>
        <taxon>Pseudomonadota</taxon>
        <taxon>Alphaproteobacteria</taxon>
        <taxon>Sphingomonadales</taxon>
        <taxon>Sphingomonadaceae</taxon>
        <taxon>Sphingomonas</taxon>
    </lineage>
</organism>
<reference evidence="5 6" key="1">
    <citation type="submission" date="2020-09" db="EMBL/GenBank/DDBJ databases">
        <title>Sphingomonas sp., a new species isolated from pork steak.</title>
        <authorList>
            <person name="Heidler von Heilborn D."/>
        </authorList>
    </citation>
    <scope>NUCLEOTIDE SEQUENCE [LARGE SCALE GENOMIC DNA]</scope>
    <source>
        <strain evidence="6">S8-3T</strain>
    </source>
</reference>
<evidence type="ECO:0000256" key="1">
    <source>
        <dbReference type="ARBA" id="ARBA00023015"/>
    </source>
</evidence>
<dbReference type="Gene3D" id="1.10.10.60">
    <property type="entry name" value="Homeodomain-like"/>
    <property type="match status" value="1"/>
</dbReference>
<dbReference type="PANTHER" id="PTHR47894:SF1">
    <property type="entry name" value="HTH-TYPE TRANSCRIPTIONAL REGULATOR VQSM"/>
    <property type="match status" value="1"/>
</dbReference>
<accession>A0A7H0LQ83</accession>
<evidence type="ECO:0000259" key="4">
    <source>
        <dbReference type="PROSITE" id="PS01124"/>
    </source>
</evidence>
<dbReference type="SMART" id="SM00342">
    <property type="entry name" value="HTH_ARAC"/>
    <property type="match status" value="1"/>
</dbReference>